<reference evidence="1 2" key="1">
    <citation type="journal article" date="2021" name="BMC Genomics">
        <title>Datura genome reveals duplications of psychoactive alkaloid biosynthetic genes and high mutation rate following tissue culture.</title>
        <authorList>
            <person name="Rajewski A."/>
            <person name="Carter-House D."/>
            <person name="Stajich J."/>
            <person name="Litt A."/>
        </authorList>
    </citation>
    <scope>NUCLEOTIDE SEQUENCE [LARGE SCALE GENOMIC DNA]</scope>
    <source>
        <strain evidence="1">AR-01</strain>
    </source>
</reference>
<organism evidence="1 2">
    <name type="scientific">Datura stramonium</name>
    <name type="common">Jimsonweed</name>
    <name type="synonym">Common thornapple</name>
    <dbReference type="NCBI Taxonomy" id="4076"/>
    <lineage>
        <taxon>Eukaryota</taxon>
        <taxon>Viridiplantae</taxon>
        <taxon>Streptophyta</taxon>
        <taxon>Embryophyta</taxon>
        <taxon>Tracheophyta</taxon>
        <taxon>Spermatophyta</taxon>
        <taxon>Magnoliopsida</taxon>
        <taxon>eudicotyledons</taxon>
        <taxon>Gunneridae</taxon>
        <taxon>Pentapetalae</taxon>
        <taxon>asterids</taxon>
        <taxon>lamiids</taxon>
        <taxon>Solanales</taxon>
        <taxon>Solanaceae</taxon>
        <taxon>Solanoideae</taxon>
        <taxon>Datureae</taxon>
        <taxon>Datura</taxon>
    </lineage>
</organism>
<evidence type="ECO:0000313" key="1">
    <source>
        <dbReference type="EMBL" id="MCD9645272.1"/>
    </source>
</evidence>
<protein>
    <submittedName>
        <fullName evidence="1">Uncharacterized protein</fullName>
    </submittedName>
</protein>
<dbReference type="Pfam" id="PF06830">
    <property type="entry name" value="Root_cap"/>
    <property type="match status" value="1"/>
</dbReference>
<dbReference type="Proteomes" id="UP000823775">
    <property type="component" value="Unassembled WGS sequence"/>
</dbReference>
<name>A0ABS8VEH0_DATST</name>
<keyword evidence="2" id="KW-1185">Reference proteome</keyword>
<sequence>MSIDVPIGHSSVWNSPDQNLELERTSATNSVRVTIQETVEISANVVPVTEEEDAIHSYGIPKNDSFAHLEVQFRFFDLSPKVEGILGRTYQPSFTIQPSQGPYGGCWWEYLTEDALAAVKALLPDQVKVILQLSAPGLMRFGTSLPLPPGVLHYIM</sequence>
<accession>A0ABS8VEH0</accession>
<dbReference type="InterPro" id="IPR009646">
    <property type="entry name" value="Root_cap"/>
</dbReference>
<proteinExistence type="predicted"/>
<evidence type="ECO:0000313" key="2">
    <source>
        <dbReference type="Proteomes" id="UP000823775"/>
    </source>
</evidence>
<dbReference type="PANTHER" id="PTHR31656">
    <property type="entry name" value="ROOT CAP DOMAIN-CONTAINING PROTEIN"/>
    <property type="match status" value="1"/>
</dbReference>
<gene>
    <name evidence="1" type="ORF">HAX54_034098</name>
</gene>
<dbReference type="EMBL" id="JACEIK010004383">
    <property type="protein sequence ID" value="MCD9645272.1"/>
    <property type="molecule type" value="Genomic_DNA"/>
</dbReference>
<comment type="caution">
    <text evidence="1">The sequence shown here is derived from an EMBL/GenBank/DDBJ whole genome shotgun (WGS) entry which is preliminary data.</text>
</comment>